<dbReference type="Proteomes" id="UP000041254">
    <property type="component" value="Unassembled WGS sequence"/>
</dbReference>
<dbReference type="OrthoDB" id="2335338at2759"/>
<evidence type="ECO:0000256" key="2">
    <source>
        <dbReference type="ARBA" id="ARBA00022803"/>
    </source>
</evidence>
<gene>
    <name evidence="3" type="ORF">Vbra_17724</name>
</gene>
<keyword evidence="2" id="KW-0802">TPR repeat</keyword>
<protein>
    <submittedName>
        <fullName evidence="3">Uncharacterized protein</fullName>
    </submittedName>
</protein>
<reference evidence="3 4" key="1">
    <citation type="submission" date="2014-11" db="EMBL/GenBank/DDBJ databases">
        <authorList>
            <person name="Zhu J."/>
            <person name="Qi W."/>
            <person name="Song R."/>
        </authorList>
    </citation>
    <scope>NUCLEOTIDE SEQUENCE [LARGE SCALE GENOMIC DNA]</scope>
</reference>
<proteinExistence type="predicted"/>
<name>A0A0G4GGP9_VITBC</name>
<evidence type="ECO:0000313" key="4">
    <source>
        <dbReference type="Proteomes" id="UP000041254"/>
    </source>
</evidence>
<evidence type="ECO:0000313" key="3">
    <source>
        <dbReference type="EMBL" id="CEM28614.1"/>
    </source>
</evidence>
<dbReference type="EMBL" id="CDMY01000656">
    <property type="protein sequence ID" value="CEM28614.1"/>
    <property type="molecule type" value="Genomic_DNA"/>
</dbReference>
<sequence>MASGQDVPDLSGATLSRGEGCVAVKSNVMDTAAVESVFASAMSYKDQGNQRMRERDFAGAALFYTTGVGLMEFTKLLKTSPHAQEVYEALLSNAIQAHDKANELNMALKTARKLLQANPNHIKGLFRHGRVLRRLSRFSEALAAFGKAMELDGAA</sequence>
<dbReference type="PROSITE" id="PS50293">
    <property type="entry name" value="TPR_REGION"/>
    <property type="match status" value="1"/>
</dbReference>
<evidence type="ECO:0000256" key="1">
    <source>
        <dbReference type="ARBA" id="ARBA00022737"/>
    </source>
</evidence>
<dbReference type="Gene3D" id="1.25.40.10">
    <property type="entry name" value="Tetratricopeptide repeat domain"/>
    <property type="match status" value="1"/>
</dbReference>
<accession>A0A0G4GGP9</accession>
<dbReference type="AlphaFoldDB" id="A0A0G4GGP9"/>
<dbReference type="VEuPathDB" id="CryptoDB:Vbra_17724"/>
<dbReference type="STRING" id="1169540.A0A0G4GGP9"/>
<keyword evidence="1" id="KW-0677">Repeat</keyword>
<dbReference type="InterPro" id="IPR011990">
    <property type="entry name" value="TPR-like_helical_dom_sf"/>
</dbReference>
<keyword evidence="4" id="KW-1185">Reference proteome</keyword>
<dbReference type="GO" id="GO:0051879">
    <property type="term" value="F:Hsp90 protein binding"/>
    <property type="evidence" value="ECO:0007669"/>
    <property type="project" value="TreeGrafter"/>
</dbReference>
<dbReference type="InParanoid" id="A0A0G4GGP9"/>
<dbReference type="PhylomeDB" id="A0A0G4GGP9"/>
<dbReference type="SUPFAM" id="SSF48452">
    <property type="entry name" value="TPR-like"/>
    <property type="match status" value="1"/>
</dbReference>
<organism evidence="3 4">
    <name type="scientific">Vitrella brassicaformis (strain CCMP3155)</name>
    <dbReference type="NCBI Taxonomy" id="1169540"/>
    <lineage>
        <taxon>Eukaryota</taxon>
        <taxon>Sar</taxon>
        <taxon>Alveolata</taxon>
        <taxon>Colpodellida</taxon>
        <taxon>Vitrellaceae</taxon>
        <taxon>Vitrella</taxon>
    </lineage>
</organism>
<dbReference type="PANTHER" id="PTHR22904:SF523">
    <property type="entry name" value="STRESS-INDUCED-PHOSPHOPROTEIN 1"/>
    <property type="match status" value="1"/>
</dbReference>
<dbReference type="PANTHER" id="PTHR22904">
    <property type="entry name" value="TPR REPEAT CONTAINING PROTEIN"/>
    <property type="match status" value="1"/>
</dbReference>